<proteinExistence type="predicted"/>
<feature type="compositionally biased region" description="Polar residues" evidence="1">
    <location>
        <begin position="70"/>
        <end position="82"/>
    </location>
</feature>
<keyword evidence="3" id="KW-1185">Reference proteome</keyword>
<dbReference type="EMBL" id="CAAALY010095032">
    <property type="protein sequence ID" value="VEL28424.1"/>
    <property type="molecule type" value="Genomic_DNA"/>
</dbReference>
<protein>
    <submittedName>
        <fullName evidence="2">Uncharacterized protein</fullName>
    </submittedName>
</protein>
<accession>A0A3S5AYD5</accession>
<feature type="region of interest" description="Disordered" evidence="1">
    <location>
        <begin position="70"/>
        <end position="214"/>
    </location>
</feature>
<organism evidence="2 3">
    <name type="scientific">Protopolystoma xenopodis</name>
    <dbReference type="NCBI Taxonomy" id="117903"/>
    <lineage>
        <taxon>Eukaryota</taxon>
        <taxon>Metazoa</taxon>
        <taxon>Spiralia</taxon>
        <taxon>Lophotrochozoa</taxon>
        <taxon>Platyhelminthes</taxon>
        <taxon>Monogenea</taxon>
        <taxon>Polyopisthocotylea</taxon>
        <taxon>Polystomatidea</taxon>
        <taxon>Polystomatidae</taxon>
        <taxon>Protopolystoma</taxon>
    </lineage>
</organism>
<gene>
    <name evidence="2" type="ORF">PXEA_LOCUS21864</name>
</gene>
<comment type="caution">
    <text evidence="2">The sequence shown here is derived from an EMBL/GenBank/DDBJ whole genome shotgun (WGS) entry which is preliminary data.</text>
</comment>
<dbReference type="Proteomes" id="UP000784294">
    <property type="component" value="Unassembled WGS sequence"/>
</dbReference>
<feature type="compositionally biased region" description="Low complexity" evidence="1">
    <location>
        <begin position="88"/>
        <end position="103"/>
    </location>
</feature>
<feature type="compositionally biased region" description="Polar residues" evidence="1">
    <location>
        <begin position="203"/>
        <end position="214"/>
    </location>
</feature>
<reference evidence="2" key="1">
    <citation type="submission" date="2018-11" db="EMBL/GenBank/DDBJ databases">
        <authorList>
            <consortium name="Pathogen Informatics"/>
        </authorList>
    </citation>
    <scope>NUCLEOTIDE SEQUENCE</scope>
</reference>
<sequence length="305" mass="31989">MTGSVCTSSEAAAVAATASAATDLEGLRLPASLVNELAFIAHTCGLFSVDDLPPYNLVLTKMAPSSMNADLPASQMSASSATPPIREGSSMLLPPSLLPGTLGERSVNLENTESSESMGAQTTHRDRVICRPHGRRGALPQAQPRPDLEISTGGCARRGRSSGTDAISLASIPDRHQAKRSTSGGSHAGFSREVNSESLAPGKQTSSIFPTSTSLHSRARVPANLWQPGQLPLQLPLPLPPSVMTSASQSGTGGRMATPPAFTGAMLLAAETLQREAARDPWFEPTRHLLQRELTNLEGRSILAL</sequence>
<evidence type="ECO:0000313" key="3">
    <source>
        <dbReference type="Proteomes" id="UP000784294"/>
    </source>
</evidence>
<dbReference type="AlphaFoldDB" id="A0A3S5AYD5"/>
<name>A0A3S5AYD5_9PLAT</name>
<evidence type="ECO:0000256" key="1">
    <source>
        <dbReference type="SAM" id="MobiDB-lite"/>
    </source>
</evidence>
<feature type="compositionally biased region" description="Polar residues" evidence="1">
    <location>
        <begin position="108"/>
        <end position="122"/>
    </location>
</feature>
<evidence type="ECO:0000313" key="2">
    <source>
        <dbReference type="EMBL" id="VEL28424.1"/>
    </source>
</evidence>